<evidence type="ECO:0000256" key="2">
    <source>
        <dbReference type="SAM" id="MobiDB-lite"/>
    </source>
</evidence>
<feature type="compositionally biased region" description="Basic and acidic residues" evidence="2">
    <location>
        <begin position="469"/>
        <end position="485"/>
    </location>
</feature>
<dbReference type="HOGENOM" id="CLU_004785_1_0_7"/>
<dbReference type="SUPFAM" id="SSF52540">
    <property type="entry name" value="P-loop containing nucleoside triphosphate hydrolases"/>
    <property type="match status" value="1"/>
</dbReference>
<feature type="region of interest" description="Disordered" evidence="2">
    <location>
        <begin position="440"/>
        <end position="485"/>
    </location>
</feature>
<feature type="compositionally biased region" description="Low complexity" evidence="2">
    <location>
        <begin position="451"/>
        <end position="460"/>
    </location>
</feature>
<organism evidence="4 5">
    <name type="scientific">Desulfatibacillum aliphaticivorans</name>
    <dbReference type="NCBI Taxonomy" id="218208"/>
    <lineage>
        <taxon>Bacteria</taxon>
        <taxon>Pseudomonadati</taxon>
        <taxon>Thermodesulfobacteriota</taxon>
        <taxon>Desulfobacteria</taxon>
        <taxon>Desulfobacterales</taxon>
        <taxon>Desulfatibacillaceae</taxon>
        <taxon>Desulfatibacillum</taxon>
    </lineage>
</organism>
<dbReference type="InterPro" id="IPR038729">
    <property type="entry name" value="Rad50/SbcC_AAA"/>
</dbReference>
<feature type="coiled-coil region" evidence="1">
    <location>
        <begin position="715"/>
        <end position="854"/>
    </location>
</feature>
<dbReference type="Pfam" id="PF13476">
    <property type="entry name" value="AAA_23"/>
    <property type="match status" value="1"/>
</dbReference>
<name>B8FHR0_DESAL</name>
<evidence type="ECO:0000313" key="4">
    <source>
        <dbReference type="EMBL" id="ACL02477.1"/>
    </source>
</evidence>
<dbReference type="Pfam" id="PF13558">
    <property type="entry name" value="SbcC_Walker_B"/>
    <property type="match status" value="1"/>
</dbReference>
<dbReference type="AlphaFoldDB" id="B8FHR0"/>
<keyword evidence="5" id="KW-1185">Reference proteome</keyword>
<feature type="domain" description="Rad50/SbcC-type AAA" evidence="3">
    <location>
        <begin position="5"/>
        <end position="265"/>
    </location>
</feature>
<feature type="compositionally biased region" description="Basic and acidic residues" evidence="2">
    <location>
        <begin position="269"/>
        <end position="292"/>
    </location>
</feature>
<accession>B8FHR0</accession>
<dbReference type="KEGG" id="dal:Dalk_0772"/>
<dbReference type="Proteomes" id="UP000000739">
    <property type="component" value="Chromosome"/>
</dbReference>
<dbReference type="RefSeq" id="WP_012609916.1">
    <property type="nucleotide sequence ID" value="NC_011768.1"/>
</dbReference>
<dbReference type="EMBL" id="CP001322">
    <property type="protein sequence ID" value="ACL02477.1"/>
    <property type="molecule type" value="Genomic_DNA"/>
</dbReference>
<feature type="coiled-coil region" evidence="1">
    <location>
        <begin position="878"/>
        <end position="930"/>
    </location>
</feature>
<dbReference type="eggNOG" id="COG0419">
    <property type="taxonomic scope" value="Bacteria"/>
</dbReference>
<evidence type="ECO:0000259" key="3">
    <source>
        <dbReference type="Pfam" id="PF13476"/>
    </source>
</evidence>
<dbReference type="PANTHER" id="PTHR32114:SF2">
    <property type="entry name" value="ABC TRANSPORTER ABCH.3"/>
    <property type="match status" value="1"/>
</dbReference>
<feature type="coiled-coil region" evidence="1">
    <location>
        <begin position="959"/>
        <end position="1048"/>
    </location>
</feature>
<dbReference type="PANTHER" id="PTHR32114">
    <property type="entry name" value="ABC TRANSPORTER ABCH.3"/>
    <property type="match status" value="1"/>
</dbReference>
<sequence length="1223" mass="136947">MRILRLRFKNLNSLPGEWEIDFNSVDYTSSGIFTISGPTGSGKTTVLDAICLALYGQTPRLPSITGSSNEIMTRHTGECFSEVEFSANSGHYLCHWSQRRARNKPDGNLQGYKHELAYADSGEIIENKPSKTASCVEEATGMNFKRFTRSVMLAQGNFAAFLKEKSDERSGLLEQITGTDIYTTISIAVHERKRAENETKDRLEERLGEIRLRSPEEIQELKNTRIIKQKEVEAVSAQAKEVQEKISWLENLDKLSKGLENLKQQQAAFDEKQAQARPDLDRLKTGRQAHDLEADYDKLQDLRKRQEEGSKVQAALEEKLANNRQALKDGSAAKDAAAAALKSTQENQEKEARIIKDVRTLDTRLKSAGEDLEQAEKKVLERKDSTRKQEKEIAAARSQIQATKEKLSEKEAFIRKNKDCESLGKSLTGIEQIAGRFQEASNDHAGKKKSLTQAKAAASKAKTKHEKLHKQYESEKQQLEKSENSLKARKKELERILQGKSWEDWKENNSSLNLRLEKLTNLNSTCARADEAKKKTLIDKKTLQVNQGKLPELSKTIESLKEKRSVQEALVCNAEEKHLDACKVYDMEKERKKLSDGAPCPLCGALEHPYAVGNVPQKEDTSRELEQSRKILNEINQSIQKASQDYSLLESEIQQLNNGLNALKADLKKEQDKILDGLKSLELPADLKDATLTVMEDIERCNQENKTCLDIISKARHKKDAVEELEKKFHEAEKKIPDIRQKAESALHARESALENQKRSEEDLAQLELSLEKSQSELQLAIAPYGSFEISAKSVKVILDSLKSRLKEYDERLKEKDELSKELSGLEASLKSFAALLEASQKELESALKEKTERKAGFDALSKERRSLFGGKDPDQEEKALAQAVKEAALRLEAAQKKCAELESEKQSLEDRLKELAKSLEEGANKLEKAGAAFQANLSASGFDDEKAYAAALLPKEELKRLEDLKKGLNQEKIRLATLMEQQTKTLQEEKSLNKTNRDMESLTGENAELSDKAKAVQEKIGAIAQELSAHEKLAEKQKGLLNDIEAQSKECGKWGRLHDLIGSNDGKKFRNFAQGLTFEIMVSHANKHLQTMSDRYLLIRDPNEPLDLNVIDNYQAGEVRSTQNLSGGESFIVSLALALGLSGMASRNIRVDSLFLDEGFGTLDDETLDTALSALSNLKQDGKLIGVISHVQALKDCIPCQIQVEPDNSGRSILKGPGCRRL</sequence>
<evidence type="ECO:0000313" key="5">
    <source>
        <dbReference type="Proteomes" id="UP000000739"/>
    </source>
</evidence>
<dbReference type="Gene3D" id="3.40.50.300">
    <property type="entry name" value="P-loop containing nucleotide triphosphate hydrolases"/>
    <property type="match status" value="2"/>
</dbReference>
<reference evidence="4 5" key="1">
    <citation type="journal article" date="2012" name="Environ. Microbiol.">
        <title>The genome sequence of Desulfatibacillum alkenivorans AK-01: a blueprint for anaerobic alkane oxidation.</title>
        <authorList>
            <person name="Callaghan A.V."/>
            <person name="Morris B.E."/>
            <person name="Pereira I.A."/>
            <person name="McInerney M.J."/>
            <person name="Austin R.N."/>
            <person name="Groves J.T."/>
            <person name="Kukor J.J."/>
            <person name="Suflita J.M."/>
            <person name="Young L.Y."/>
            <person name="Zylstra G.J."/>
            <person name="Wawrik B."/>
        </authorList>
    </citation>
    <scope>NUCLEOTIDE SEQUENCE [LARGE SCALE GENOMIC DNA]</scope>
    <source>
        <strain evidence="4 5">AK-01</strain>
    </source>
</reference>
<evidence type="ECO:0000256" key="1">
    <source>
        <dbReference type="SAM" id="Coils"/>
    </source>
</evidence>
<feature type="coiled-coil region" evidence="1">
    <location>
        <begin position="358"/>
        <end position="406"/>
    </location>
</feature>
<feature type="coiled-coil region" evidence="1">
    <location>
        <begin position="618"/>
        <end position="673"/>
    </location>
</feature>
<gene>
    <name evidence="4" type="ordered locus">Dalk_0772</name>
</gene>
<keyword evidence="1" id="KW-0175">Coiled coil</keyword>
<dbReference type="InterPro" id="IPR027417">
    <property type="entry name" value="P-loop_NTPase"/>
</dbReference>
<feature type="region of interest" description="Disordered" evidence="2">
    <location>
        <begin position="268"/>
        <end position="292"/>
    </location>
</feature>
<proteinExistence type="predicted"/>
<dbReference type="SUPFAM" id="SSF57997">
    <property type="entry name" value="Tropomyosin"/>
    <property type="match status" value="1"/>
</dbReference>
<protein>
    <submittedName>
        <fullName evidence="4">SMC domain protein</fullName>
    </submittedName>
</protein>